<reference evidence="1" key="1">
    <citation type="submission" date="2014-12" db="EMBL/GenBank/DDBJ databases">
        <title>Insight into the proteome of Arion vulgaris.</title>
        <authorList>
            <person name="Aradska J."/>
            <person name="Bulat T."/>
            <person name="Smidak R."/>
            <person name="Sarate P."/>
            <person name="Gangsoo J."/>
            <person name="Sialana F."/>
            <person name="Bilban M."/>
            <person name="Lubec G."/>
        </authorList>
    </citation>
    <scope>NUCLEOTIDE SEQUENCE</scope>
    <source>
        <tissue evidence="1">Skin</tissue>
    </source>
</reference>
<organism evidence="1">
    <name type="scientific">Arion vulgaris</name>
    <dbReference type="NCBI Taxonomy" id="1028688"/>
    <lineage>
        <taxon>Eukaryota</taxon>
        <taxon>Metazoa</taxon>
        <taxon>Spiralia</taxon>
        <taxon>Lophotrochozoa</taxon>
        <taxon>Mollusca</taxon>
        <taxon>Gastropoda</taxon>
        <taxon>Heterobranchia</taxon>
        <taxon>Euthyneura</taxon>
        <taxon>Panpulmonata</taxon>
        <taxon>Eupulmonata</taxon>
        <taxon>Stylommatophora</taxon>
        <taxon>Helicina</taxon>
        <taxon>Arionoidea</taxon>
        <taxon>Arionidae</taxon>
        <taxon>Arion</taxon>
    </lineage>
</organism>
<dbReference type="EMBL" id="HACG01036008">
    <property type="protein sequence ID" value="CEK82873.1"/>
    <property type="molecule type" value="Transcribed_RNA"/>
</dbReference>
<sequence length="56" mass="6877">PTEMKFLKRILNVSRRKKNRNYTIKSKVDVKVTTEFTQKQQGQMFRPYNKIRAHFF</sequence>
<gene>
    <name evidence="1" type="primary">ORF133987</name>
</gene>
<evidence type="ECO:0000313" key="1">
    <source>
        <dbReference type="EMBL" id="CEK82873.1"/>
    </source>
</evidence>
<feature type="non-terminal residue" evidence="1">
    <location>
        <position position="1"/>
    </location>
</feature>
<dbReference type="AlphaFoldDB" id="A0A0B7APU8"/>
<proteinExistence type="predicted"/>
<accession>A0A0B7APU8</accession>
<name>A0A0B7APU8_9EUPU</name>
<protein>
    <submittedName>
        <fullName evidence="1">Uncharacterized protein</fullName>
    </submittedName>
</protein>